<dbReference type="InterPro" id="IPR039422">
    <property type="entry name" value="MarR/SlyA-like"/>
</dbReference>
<comment type="caution">
    <text evidence="6">The sequence shown here is derived from an EMBL/GenBank/DDBJ whole genome shotgun (WGS) entry which is preliminary data.</text>
</comment>
<evidence type="ECO:0000313" key="6">
    <source>
        <dbReference type="EMBL" id="KAB2383384.1"/>
    </source>
</evidence>
<dbReference type="PRINTS" id="PR00598">
    <property type="entry name" value="HTHMARR"/>
</dbReference>
<dbReference type="PANTHER" id="PTHR33164:SF104">
    <property type="entry name" value="TRANSCRIPTIONAL REGULATORY PROTEIN"/>
    <property type="match status" value="1"/>
</dbReference>
<dbReference type="Gene3D" id="1.10.10.10">
    <property type="entry name" value="Winged helix-like DNA-binding domain superfamily/Winged helix DNA-binding domain"/>
    <property type="match status" value="1"/>
</dbReference>
<keyword evidence="3" id="KW-0804">Transcription</keyword>
<dbReference type="PROSITE" id="PS01117">
    <property type="entry name" value="HTH_MARR_1"/>
    <property type="match status" value="1"/>
</dbReference>
<keyword evidence="2" id="KW-0238">DNA-binding</keyword>
<dbReference type="GO" id="GO:0003700">
    <property type="term" value="F:DNA-binding transcription factor activity"/>
    <property type="evidence" value="ECO:0007669"/>
    <property type="project" value="InterPro"/>
</dbReference>
<keyword evidence="7" id="KW-1185">Reference proteome</keyword>
<dbReference type="SMART" id="SM00347">
    <property type="entry name" value="HTH_MARR"/>
    <property type="match status" value="1"/>
</dbReference>
<name>A0A6L3W104_9ACTN</name>
<dbReference type="Pfam" id="PF12802">
    <property type="entry name" value="MarR_2"/>
    <property type="match status" value="1"/>
</dbReference>
<dbReference type="RefSeq" id="WP_151540237.1">
    <property type="nucleotide sequence ID" value="NZ_WBMR01000027.1"/>
</dbReference>
<evidence type="ECO:0000256" key="3">
    <source>
        <dbReference type="ARBA" id="ARBA00023163"/>
    </source>
</evidence>
<sequence>MGGSRSGGPEPRDRGAGADPRDQAGGAEPRDRTDEHIVRWTRILPDLDPDIEGSVTRMVRFVEHIRRVKDRSLVEYDLHRHEYDTLQALGGRHGTAAPSELAADLGMPPNSVTGRLDALERRGFVRRTPSATDRRRVQVELTDEGRAAWLGAMGGVGHEEYRLLGGLTADERRTLADLLRRVMVRAEQEARES</sequence>
<evidence type="ECO:0000313" key="7">
    <source>
        <dbReference type="Proteomes" id="UP000483004"/>
    </source>
</evidence>
<feature type="compositionally biased region" description="Basic and acidic residues" evidence="4">
    <location>
        <begin position="10"/>
        <end position="34"/>
    </location>
</feature>
<accession>A0A6L3W104</accession>
<evidence type="ECO:0000256" key="1">
    <source>
        <dbReference type="ARBA" id="ARBA00023015"/>
    </source>
</evidence>
<dbReference type="PANTHER" id="PTHR33164">
    <property type="entry name" value="TRANSCRIPTIONAL REGULATOR, MARR FAMILY"/>
    <property type="match status" value="1"/>
</dbReference>
<dbReference type="GO" id="GO:0003677">
    <property type="term" value="F:DNA binding"/>
    <property type="evidence" value="ECO:0007669"/>
    <property type="project" value="UniProtKB-KW"/>
</dbReference>
<dbReference type="InterPro" id="IPR000835">
    <property type="entry name" value="HTH_MarR-typ"/>
</dbReference>
<dbReference type="Proteomes" id="UP000483004">
    <property type="component" value="Unassembled WGS sequence"/>
</dbReference>
<dbReference type="GO" id="GO:0006950">
    <property type="term" value="P:response to stress"/>
    <property type="evidence" value="ECO:0007669"/>
    <property type="project" value="TreeGrafter"/>
</dbReference>
<dbReference type="InterPro" id="IPR023187">
    <property type="entry name" value="Tscrpt_reg_MarR-type_CS"/>
</dbReference>
<reference evidence="6 7" key="1">
    <citation type="submission" date="2019-09" db="EMBL/GenBank/DDBJ databases">
        <title>Actinomadura physcomitrii sp. nov., a novel actinomycete isolated from moss [Physcomitrium sphaericum (Ludw) Fuernr].</title>
        <authorList>
            <person name="Liu C."/>
            <person name="Zhuang X."/>
        </authorList>
    </citation>
    <scope>NUCLEOTIDE SEQUENCE [LARGE SCALE GENOMIC DNA]</scope>
    <source>
        <strain evidence="6 7">CYP1-1B</strain>
    </source>
</reference>
<evidence type="ECO:0000256" key="4">
    <source>
        <dbReference type="SAM" id="MobiDB-lite"/>
    </source>
</evidence>
<keyword evidence="1" id="KW-0805">Transcription regulation</keyword>
<dbReference type="EMBL" id="WBMR01000027">
    <property type="protein sequence ID" value="KAB2383384.1"/>
    <property type="molecule type" value="Genomic_DNA"/>
</dbReference>
<dbReference type="PROSITE" id="PS50995">
    <property type="entry name" value="HTH_MARR_2"/>
    <property type="match status" value="1"/>
</dbReference>
<feature type="domain" description="HTH marR-type" evidence="5">
    <location>
        <begin position="48"/>
        <end position="184"/>
    </location>
</feature>
<evidence type="ECO:0000256" key="2">
    <source>
        <dbReference type="ARBA" id="ARBA00023125"/>
    </source>
</evidence>
<protein>
    <submittedName>
        <fullName evidence="6">MarR family transcriptional regulator</fullName>
    </submittedName>
</protein>
<dbReference type="AlphaFoldDB" id="A0A6L3W104"/>
<dbReference type="SUPFAM" id="SSF46785">
    <property type="entry name" value="Winged helix' DNA-binding domain"/>
    <property type="match status" value="1"/>
</dbReference>
<dbReference type="InterPro" id="IPR036390">
    <property type="entry name" value="WH_DNA-bd_sf"/>
</dbReference>
<organism evidence="6 7">
    <name type="scientific">Actinomadura montaniterrae</name>
    <dbReference type="NCBI Taxonomy" id="1803903"/>
    <lineage>
        <taxon>Bacteria</taxon>
        <taxon>Bacillati</taxon>
        <taxon>Actinomycetota</taxon>
        <taxon>Actinomycetes</taxon>
        <taxon>Streptosporangiales</taxon>
        <taxon>Thermomonosporaceae</taxon>
        <taxon>Actinomadura</taxon>
    </lineage>
</organism>
<feature type="region of interest" description="Disordered" evidence="4">
    <location>
        <begin position="1"/>
        <end position="34"/>
    </location>
</feature>
<proteinExistence type="predicted"/>
<evidence type="ECO:0000259" key="5">
    <source>
        <dbReference type="PROSITE" id="PS50995"/>
    </source>
</evidence>
<gene>
    <name evidence="6" type="ORF">F9B16_12695</name>
</gene>
<dbReference type="InterPro" id="IPR036388">
    <property type="entry name" value="WH-like_DNA-bd_sf"/>
</dbReference>
<dbReference type="OrthoDB" id="5243957at2"/>